<feature type="compositionally biased region" description="Acidic residues" evidence="4">
    <location>
        <begin position="279"/>
        <end position="291"/>
    </location>
</feature>
<dbReference type="SUPFAM" id="SSF48403">
    <property type="entry name" value="Ankyrin repeat"/>
    <property type="match status" value="1"/>
</dbReference>
<proteinExistence type="predicted"/>
<keyword evidence="6" id="KW-1185">Reference proteome</keyword>
<keyword evidence="2 3" id="KW-0040">ANK repeat</keyword>
<dbReference type="PROSITE" id="PS50297">
    <property type="entry name" value="ANK_REP_REGION"/>
    <property type="match status" value="1"/>
</dbReference>
<dbReference type="InterPro" id="IPR002110">
    <property type="entry name" value="Ankyrin_rpt"/>
</dbReference>
<dbReference type="PANTHER" id="PTHR24123:SF49">
    <property type="entry name" value="ANKYRIN-2-LIKE ISOFORM X1"/>
    <property type="match status" value="1"/>
</dbReference>
<evidence type="ECO:0000256" key="1">
    <source>
        <dbReference type="ARBA" id="ARBA00022737"/>
    </source>
</evidence>
<comment type="caution">
    <text evidence="5">The sequence shown here is derived from an EMBL/GenBank/DDBJ whole genome shotgun (WGS) entry which is preliminary data.</text>
</comment>
<reference evidence="6" key="1">
    <citation type="journal article" date="2017" name="Nat. Microbiol.">
        <title>Global analysis of biosynthetic gene clusters reveals vast potential of secondary metabolite production in Penicillium species.</title>
        <authorList>
            <person name="Nielsen J.C."/>
            <person name="Grijseels S."/>
            <person name="Prigent S."/>
            <person name="Ji B."/>
            <person name="Dainat J."/>
            <person name="Nielsen K.F."/>
            <person name="Frisvad J.C."/>
            <person name="Workman M."/>
            <person name="Nielsen J."/>
        </authorList>
    </citation>
    <scope>NUCLEOTIDE SEQUENCE [LARGE SCALE GENOMIC DNA]</scope>
    <source>
        <strain evidence="6">IBT 31811</strain>
    </source>
</reference>
<keyword evidence="1" id="KW-0677">Repeat</keyword>
<accession>A0A1V6QJ11</accession>
<dbReference type="Gene3D" id="1.25.40.20">
    <property type="entry name" value="Ankyrin repeat-containing domain"/>
    <property type="match status" value="1"/>
</dbReference>
<evidence type="ECO:0000256" key="3">
    <source>
        <dbReference type="PROSITE-ProRule" id="PRU00023"/>
    </source>
</evidence>
<feature type="region of interest" description="Disordered" evidence="4">
    <location>
        <begin position="278"/>
        <end position="298"/>
    </location>
</feature>
<evidence type="ECO:0000256" key="2">
    <source>
        <dbReference type="ARBA" id="ARBA00023043"/>
    </source>
</evidence>
<dbReference type="SMART" id="SM00248">
    <property type="entry name" value="ANK"/>
    <property type="match status" value="4"/>
</dbReference>
<dbReference type="PANTHER" id="PTHR24123">
    <property type="entry name" value="ANKYRIN REPEAT-CONTAINING"/>
    <property type="match status" value="1"/>
</dbReference>
<evidence type="ECO:0000313" key="6">
    <source>
        <dbReference type="Proteomes" id="UP000191672"/>
    </source>
</evidence>
<dbReference type="InterPro" id="IPR036770">
    <property type="entry name" value="Ankyrin_rpt-contain_sf"/>
</dbReference>
<dbReference type="Pfam" id="PF12796">
    <property type="entry name" value="Ank_2"/>
    <property type="match status" value="1"/>
</dbReference>
<feature type="repeat" description="ANK" evidence="3">
    <location>
        <begin position="133"/>
        <end position="159"/>
    </location>
</feature>
<evidence type="ECO:0000256" key="4">
    <source>
        <dbReference type="SAM" id="MobiDB-lite"/>
    </source>
</evidence>
<dbReference type="OrthoDB" id="4772757at2759"/>
<dbReference type="PROSITE" id="PS50088">
    <property type="entry name" value="ANK_REPEAT"/>
    <property type="match status" value="1"/>
</dbReference>
<protein>
    <submittedName>
        <fullName evidence="5">Uncharacterized protein</fullName>
    </submittedName>
</protein>
<dbReference type="InterPro" id="IPR051165">
    <property type="entry name" value="Multifunctional_ANK_Repeat"/>
</dbReference>
<dbReference type="STRING" id="416450.A0A1V6QJ11"/>
<evidence type="ECO:0000313" key="5">
    <source>
        <dbReference type="EMBL" id="OQD88957.1"/>
    </source>
</evidence>
<dbReference type="AlphaFoldDB" id="A0A1V6QJ11"/>
<sequence>MLEGVKAVRDQLSGTLLAAGNRGEFEVVKQMQGVDEEEEEEVNPTQRRGQLRGLPDQYWQDIYTHPLYQQGKEHSIPSIVNIQHALLVAIETGSTEIVTTLLDFGAQPNFCRGNRIQYLYWERDTNWWHATEIDNPPLFTAVQSENLDMVKLLLRRGADPTRYALSPLYSAVEDNRRAILLEHGVGPQSTALKLAVLNRDECMVGFLLDGGLNVTEYGHAALYTAERQGDLHMVNLLKSRGATLKNLFDDERETWEKEDGDGTRRPYYQRMMCTLYEPEVSEESDEEESAAEDVFSIL</sequence>
<organism evidence="5 6">
    <name type="scientific">Penicillium antarcticum</name>
    <dbReference type="NCBI Taxonomy" id="416450"/>
    <lineage>
        <taxon>Eukaryota</taxon>
        <taxon>Fungi</taxon>
        <taxon>Dikarya</taxon>
        <taxon>Ascomycota</taxon>
        <taxon>Pezizomycotina</taxon>
        <taxon>Eurotiomycetes</taxon>
        <taxon>Eurotiomycetidae</taxon>
        <taxon>Eurotiales</taxon>
        <taxon>Aspergillaceae</taxon>
        <taxon>Penicillium</taxon>
    </lineage>
</organism>
<name>A0A1V6QJ11_9EURO</name>
<dbReference type="EMBL" id="MDYN01000003">
    <property type="protein sequence ID" value="OQD88957.1"/>
    <property type="molecule type" value="Genomic_DNA"/>
</dbReference>
<gene>
    <name evidence="5" type="ORF">PENANT_c003G07322</name>
</gene>
<dbReference type="Proteomes" id="UP000191672">
    <property type="component" value="Unassembled WGS sequence"/>
</dbReference>